<keyword evidence="2" id="KW-0732">Signal</keyword>
<dbReference type="EMBL" id="LFZO01000049">
    <property type="protein sequence ID" value="KXT15851.1"/>
    <property type="molecule type" value="Genomic_DNA"/>
</dbReference>
<accession>A0A139IM67</accession>
<keyword evidence="4" id="KW-1185">Reference proteome</keyword>
<evidence type="ECO:0000256" key="1">
    <source>
        <dbReference type="SAM" id="MobiDB-lite"/>
    </source>
</evidence>
<evidence type="ECO:0000313" key="4">
    <source>
        <dbReference type="Proteomes" id="UP000073492"/>
    </source>
</evidence>
<evidence type="ECO:0000256" key="2">
    <source>
        <dbReference type="SAM" id="SignalP"/>
    </source>
</evidence>
<evidence type="ECO:0000313" key="3">
    <source>
        <dbReference type="EMBL" id="KXT15851.1"/>
    </source>
</evidence>
<dbReference type="AlphaFoldDB" id="A0A139IM67"/>
<feature type="region of interest" description="Disordered" evidence="1">
    <location>
        <begin position="348"/>
        <end position="382"/>
    </location>
</feature>
<feature type="signal peptide" evidence="2">
    <location>
        <begin position="1"/>
        <end position="20"/>
    </location>
</feature>
<dbReference type="Proteomes" id="UP000073492">
    <property type="component" value="Unassembled WGS sequence"/>
</dbReference>
<organism evidence="3 4">
    <name type="scientific">Pseudocercospora musae</name>
    <dbReference type="NCBI Taxonomy" id="113226"/>
    <lineage>
        <taxon>Eukaryota</taxon>
        <taxon>Fungi</taxon>
        <taxon>Dikarya</taxon>
        <taxon>Ascomycota</taxon>
        <taxon>Pezizomycotina</taxon>
        <taxon>Dothideomycetes</taxon>
        <taxon>Dothideomycetidae</taxon>
        <taxon>Mycosphaerellales</taxon>
        <taxon>Mycosphaerellaceae</taxon>
        <taxon>Pseudocercospora</taxon>
    </lineage>
</organism>
<proteinExistence type="predicted"/>
<dbReference type="OrthoDB" id="3646553at2759"/>
<reference evidence="3 4" key="1">
    <citation type="submission" date="2015-07" db="EMBL/GenBank/DDBJ databases">
        <title>Comparative genomics of the Sigatoka disease complex on banana suggests a link between parallel evolutionary changes in Pseudocercospora fijiensis and Pseudocercospora eumusae and increased virulence on the banana host.</title>
        <authorList>
            <person name="Chang T.-C."/>
            <person name="Salvucci A."/>
            <person name="Crous P.W."/>
            <person name="Stergiopoulos I."/>
        </authorList>
    </citation>
    <scope>NUCLEOTIDE SEQUENCE [LARGE SCALE GENOMIC DNA]</scope>
    <source>
        <strain evidence="3 4">CBS 116634</strain>
    </source>
</reference>
<evidence type="ECO:0008006" key="5">
    <source>
        <dbReference type="Google" id="ProtNLM"/>
    </source>
</evidence>
<feature type="compositionally biased region" description="Polar residues" evidence="1">
    <location>
        <begin position="348"/>
        <end position="359"/>
    </location>
</feature>
<gene>
    <name evidence="3" type="ORF">AC579_10407</name>
</gene>
<name>A0A139IM67_9PEZI</name>
<comment type="caution">
    <text evidence="3">The sequence shown here is derived from an EMBL/GenBank/DDBJ whole genome shotgun (WGS) entry which is preliminary data.</text>
</comment>
<feature type="chain" id="PRO_5007297581" description="Ig-like domain-containing protein" evidence="2">
    <location>
        <begin position="21"/>
        <end position="680"/>
    </location>
</feature>
<sequence>MVRVKEGALLLAACALPVYAALKTTPASAVAMVTPAPNPSFVLKAVDCVKTSTFSTDKASLVCRTVANGKRGIFTNPPKQEWDQVGSVGHDKRQHIVPHTCEWEGGIVTVCLEGPRTLEEGASLYQPQPISIIDATTIHSTTSIVATSTGTARICLAAPTVVGASWLFTLSEDLMSEIYEISAEVCPAAKQRKMLKRQLVGIGGPAMPLACHFRELDAQRKVTFKERLTDLLENEEVGSSNIEQFEGQLASAARANSSAMLEDVPQDLTLAELEAEEAVVAMPVLSQQAALTYLVNLKIADAITAAAAGTAIYVALETSVEPTTTSSESSSSTSDQCAMCTASDACSLNPNEDQGQDGQQPLMPPVITGAPGPSNDPICNNGQGDGGKEHWCNCPDGNRYSTTPYAYPYTYTSPKTSIATVTELCPYTEVPDPSLSYNQPSPSITPPPAVIAPKTKGYVSPTTAVPTGRAFCHAAGGDDTFAKWTIWKQPFLQAAANEFCTHVYEYPELANPQNPFQFYKQFPALWNSNPVVNDVAFYIHYEKQACGASNKDQEVKLGGEGALDCYAHFQWLWTTGCEAVLKYNHDDVGNDRYGQQMGYYSDCMWWGITTAEDPSKETRTPCTTATVVTFPNEPDATITVLSATSEHSGSWPITCAPTTGTTTETCWAAFCIFASATAIG</sequence>
<protein>
    <recommendedName>
        <fullName evidence="5">Ig-like domain-containing protein</fullName>
    </recommendedName>
</protein>